<dbReference type="Gene3D" id="1.10.10.10">
    <property type="entry name" value="Winged helix-like DNA-binding domain superfamily/Winged helix DNA-binding domain"/>
    <property type="match status" value="1"/>
</dbReference>
<keyword evidence="7" id="KW-0732">Signal</keyword>
<proteinExistence type="evidence at transcript level"/>
<keyword evidence="5" id="KW-0687">Ribonucleoprotein</keyword>
<dbReference type="PANTHER" id="PTHR12146:SF0">
    <property type="entry name" value="RIBOSOMAL PROTEIN S10"/>
    <property type="match status" value="1"/>
</dbReference>
<dbReference type="EMBL" id="BT058343">
    <property type="protein sequence ID" value="ACN10056.1"/>
    <property type="molecule type" value="mRNA"/>
</dbReference>
<evidence type="ECO:0000259" key="8">
    <source>
        <dbReference type="Pfam" id="PF03501"/>
    </source>
</evidence>
<accession>C0H7N7</accession>
<reference evidence="10" key="3">
    <citation type="journal article" date="2010" name="BMC Genomics">
        <title>Salmo salar and Esox lucius full-length cDNA sequences reveal changes in evolutionary pressures on a post-tetraploidization genome.</title>
        <authorList>
            <person name="Leong J.S."/>
            <person name="Jantzen S.G."/>
            <person name="von Schalburg K.R."/>
            <person name="Cooper G.A."/>
            <person name="Messmer A.M."/>
            <person name="Liao N.Y."/>
            <person name="Munro S."/>
            <person name="Moore R."/>
            <person name="Holt R.A."/>
            <person name="Jones S.J."/>
            <person name="Davidson W.S."/>
            <person name="Koop B.F."/>
        </authorList>
    </citation>
    <scope>NUCLEOTIDE SEQUENCE</scope>
    <source>
        <tissue evidence="10">Brain</tissue>
    </source>
</reference>
<dbReference type="InterPro" id="IPR037447">
    <property type="entry name" value="Ribosomal_eS10"/>
</dbReference>
<protein>
    <submittedName>
        <fullName evidence="9">40S ribosomal protein S10</fullName>
    </submittedName>
</protein>
<feature type="region of interest" description="Disordered" evidence="6">
    <location>
        <begin position="162"/>
        <end position="239"/>
    </location>
</feature>
<keyword evidence="3" id="KW-0963">Cytoplasm</keyword>
<dbReference type="AlphaFoldDB" id="C0H7N7"/>
<evidence type="ECO:0000256" key="4">
    <source>
        <dbReference type="ARBA" id="ARBA00022980"/>
    </source>
</evidence>
<dbReference type="PANTHER" id="PTHR12146">
    <property type="entry name" value="40S RIBOSOMAL PROTEIN S10"/>
    <property type="match status" value="1"/>
</dbReference>
<dbReference type="InterPro" id="IPR036388">
    <property type="entry name" value="WH-like_DNA-bd_sf"/>
</dbReference>
<sequence length="239" mass="26895">MAIRFFLGISILPLARGPEPKRGQLCTKKLGGQLCTKKLANFFVQSCPPNFFVQSCPLFGSGPLASGKMLMPKKNRIAIYELLFKEGVMVAKKDVHLPKHPELADKNVPNLHVMKAMLSLKSLGYVKEQFAWRHFYWYLTNEGIQYLRDFLHLPPEIVPATLRRQMRPETARPRPKGMEGERGERPARFNRDGGDRDNYRRSAAPPGGDKKAEAGAGSATEFQFRGGFGRGRGQQPPQE</sequence>
<evidence type="ECO:0000313" key="9">
    <source>
        <dbReference type="EMBL" id="ACN10056.1"/>
    </source>
</evidence>
<keyword evidence="4 9" id="KW-0689">Ribosomal protein</keyword>
<evidence type="ECO:0000256" key="7">
    <source>
        <dbReference type="SAM" id="SignalP"/>
    </source>
</evidence>
<evidence type="ECO:0000256" key="3">
    <source>
        <dbReference type="ARBA" id="ARBA00022490"/>
    </source>
</evidence>
<reference evidence="10" key="2">
    <citation type="submission" date="2009-02" db="EMBL/GenBank/DDBJ databases">
        <authorList>
            <consortium name="cGRASP (B.F. Koop &amp; W.S. Davidson)"/>
            <person name="Leong J."/>
            <person name="von Schalburg K."/>
            <person name="Cooper G."/>
            <person name="Moore R."/>
            <person name="Holt R."/>
            <person name="Davidson W.S."/>
            <person name="Koop B.F."/>
        </authorList>
    </citation>
    <scope>NUCLEOTIDE SEQUENCE</scope>
    <source>
        <tissue evidence="10">Brain</tissue>
    </source>
</reference>
<comment type="similarity">
    <text evidence="2">Belongs to the eukaryotic ribosomal protein eS10 family.</text>
</comment>
<gene>
    <name evidence="9" type="primary">RS10</name>
</gene>
<organism evidence="9">
    <name type="scientific">Salmo salar</name>
    <name type="common">Atlantic salmon</name>
    <dbReference type="NCBI Taxonomy" id="8030"/>
    <lineage>
        <taxon>Eukaryota</taxon>
        <taxon>Metazoa</taxon>
        <taxon>Chordata</taxon>
        <taxon>Craniata</taxon>
        <taxon>Vertebrata</taxon>
        <taxon>Euteleostomi</taxon>
        <taxon>Actinopterygii</taxon>
        <taxon>Neopterygii</taxon>
        <taxon>Teleostei</taxon>
        <taxon>Protacanthopterygii</taxon>
        <taxon>Salmoniformes</taxon>
        <taxon>Salmonidae</taxon>
        <taxon>Salmoninae</taxon>
        <taxon>Salmo</taxon>
    </lineage>
</organism>
<reference evidence="10" key="4">
    <citation type="submission" date="2010-08" db="EMBL/GenBank/DDBJ databases">
        <authorList>
            <consortium name="cGRASP (B.F. Koop &amp; W.S. Davidson)"/>
        </authorList>
    </citation>
    <scope>NUCLEOTIDE SEQUENCE</scope>
    <source>
        <tissue evidence="10">Brain</tissue>
    </source>
</reference>
<dbReference type="FunFam" id="1.10.10.10:FF:001335">
    <property type="entry name" value="40S ribosomal protein S10"/>
    <property type="match status" value="1"/>
</dbReference>
<evidence type="ECO:0000256" key="2">
    <source>
        <dbReference type="ARBA" id="ARBA00007278"/>
    </source>
</evidence>
<dbReference type="GO" id="GO:0003723">
    <property type="term" value="F:RNA binding"/>
    <property type="evidence" value="ECO:0007669"/>
    <property type="project" value="TreeGrafter"/>
</dbReference>
<feature type="signal peptide" evidence="7">
    <location>
        <begin position="1"/>
        <end position="17"/>
    </location>
</feature>
<evidence type="ECO:0000256" key="1">
    <source>
        <dbReference type="ARBA" id="ARBA00004496"/>
    </source>
</evidence>
<dbReference type="InterPro" id="IPR005326">
    <property type="entry name" value="Plectin_eS10_N"/>
</dbReference>
<feature type="domain" description="Plectin/eS10 N-terminal" evidence="8">
    <location>
        <begin position="71"/>
        <end position="165"/>
    </location>
</feature>
<name>C0H7N7_SALSA</name>
<evidence type="ECO:0000256" key="6">
    <source>
        <dbReference type="SAM" id="MobiDB-lite"/>
    </source>
</evidence>
<feature type="compositionally biased region" description="Basic and acidic residues" evidence="6">
    <location>
        <begin position="166"/>
        <end position="200"/>
    </location>
</feature>
<evidence type="ECO:0000313" key="10">
    <source>
        <dbReference type="EMBL" id="ACN12403.1"/>
    </source>
</evidence>
<evidence type="ECO:0000256" key="5">
    <source>
        <dbReference type="ARBA" id="ARBA00023274"/>
    </source>
</evidence>
<feature type="chain" id="PRO_5007646287" evidence="7">
    <location>
        <begin position="18"/>
        <end position="239"/>
    </location>
</feature>
<dbReference type="GO" id="GO:0022627">
    <property type="term" value="C:cytosolic small ribosomal subunit"/>
    <property type="evidence" value="ECO:0007669"/>
    <property type="project" value="TreeGrafter"/>
</dbReference>
<dbReference type="EMBL" id="BT060043">
    <property type="protein sequence ID" value="ACN12403.1"/>
    <property type="molecule type" value="mRNA"/>
</dbReference>
<dbReference type="GO" id="GO:0003735">
    <property type="term" value="F:structural constituent of ribosome"/>
    <property type="evidence" value="ECO:0007669"/>
    <property type="project" value="TreeGrafter"/>
</dbReference>
<reference evidence="9" key="1">
    <citation type="submission" date="2009-02" db="EMBL/GenBank/DDBJ databases">
        <title>Salmo salar full-length cDNAs.</title>
        <authorList>
            <consortium name="cGRASP (B.F. Koop &amp; W.S. Davidson)"/>
            <person name="Leong J."/>
            <person name="von Schalburg K."/>
            <person name="Cooper G."/>
            <person name="Moore R."/>
            <person name="Holt R."/>
            <person name="Davidson W.S."/>
            <person name="Koop B.F."/>
        </authorList>
    </citation>
    <scope>NUCLEOTIDE SEQUENCE</scope>
    <source>
        <tissue evidence="9">Mixed brain</tissue>
    </source>
</reference>
<comment type="subcellular location">
    <subcellularLocation>
        <location evidence="1">Cytoplasm</location>
    </subcellularLocation>
</comment>
<dbReference type="Pfam" id="PF03501">
    <property type="entry name" value="S10_plectin"/>
    <property type="match status" value="1"/>
</dbReference>